<gene>
    <name evidence="2" type="ORF">K466DRAFT_603912</name>
</gene>
<dbReference type="EMBL" id="ML211516">
    <property type="protein sequence ID" value="TFK82157.1"/>
    <property type="molecule type" value="Genomic_DNA"/>
</dbReference>
<organism evidence="2 3">
    <name type="scientific">Polyporus arcularius HHB13444</name>
    <dbReference type="NCBI Taxonomy" id="1314778"/>
    <lineage>
        <taxon>Eukaryota</taxon>
        <taxon>Fungi</taxon>
        <taxon>Dikarya</taxon>
        <taxon>Basidiomycota</taxon>
        <taxon>Agaricomycotina</taxon>
        <taxon>Agaricomycetes</taxon>
        <taxon>Polyporales</taxon>
        <taxon>Polyporaceae</taxon>
        <taxon>Polyporus</taxon>
    </lineage>
</organism>
<feature type="region of interest" description="Disordered" evidence="1">
    <location>
        <begin position="68"/>
        <end position="92"/>
    </location>
</feature>
<sequence length="279" mass="30974">MPETGSKHASADLWLPMSNASGYNEFMKTGIKKLQCSRFLLRMAPLKLPGVPKAGPSSLLWMHGHARNQSDCDDSDVDVPKPKKKKSLPKKVRNHSFTLSTTSTGPVPLKISLDALLSDSINALKHKHKVGKCVKHPGIRGYRNVAGLHFELDNNRLQVWAHTIHSHEAGVDISHAPKNFFFNAEKVIQPWCRHGAMENEFNVAMAPYDYQQQWAPYSGYGHGPTMHYPPMMGVPLPSRPFAPPPSPYGYHIPMYGHAAPNPMGMPLPPPTYPPPPSKQ</sequence>
<name>A0A5C3P024_9APHY</name>
<evidence type="ECO:0000313" key="2">
    <source>
        <dbReference type="EMBL" id="TFK82157.1"/>
    </source>
</evidence>
<dbReference type="Proteomes" id="UP000308197">
    <property type="component" value="Unassembled WGS sequence"/>
</dbReference>
<evidence type="ECO:0000256" key="1">
    <source>
        <dbReference type="SAM" id="MobiDB-lite"/>
    </source>
</evidence>
<evidence type="ECO:0000313" key="3">
    <source>
        <dbReference type="Proteomes" id="UP000308197"/>
    </source>
</evidence>
<feature type="compositionally biased region" description="Basic residues" evidence="1">
    <location>
        <begin position="82"/>
        <end position="92"/>
    </location>
</feature>
<accession>A0A5C3P024</accession>
<dbReference type="InParanoid" id="A0A5C3P024"/>
<dbReference type="AlphaFoldDB" id="A0A5C3P024"/>
<protein>
    <submittedName>
        <fullName evidence="2">Uncharacterized protein</fullName>
    </submittedName>
</protein>
<keyword evidence="3" id="KW-1185">Reference proteome</keyword>
<reference evidence="2 3" key="1">
    <citation type="journal article" date="2019" name="Nat. Ecol. Evol.">
        <title>Megaphylogeny resolves global patterns of mushroom evolution.</title>
        <authorList>
            <person name="Varga T."/>
            <person name="Krizsan K."/>
            <person name="Foldi C."/>
            <person name="Dima B."/>
            <person name="Sanchez-Garcia M."/>
            <person name="Sanchez-Ramirez S."/>
            <person name="Szollosi G.J."/>
            <person name="Szarkandi J.G."/>
            <person name="Papp V."/>
            <person name="Albert L."/>
            <person name="Andreopoulos W."/>
            <person name="Angelini C."/>
            <person name="Antonin V."/>
            <person name="Barry K.W."/>
            <person name="Bougher N.L."/>
            <person name="Buchanan P."/>
            <person name="Buyck B."/>
            <person name="Bense V."/>
            <person name="Catcheside P."/>
            <person name="Chovatia M."/>
            <person name="Cooper J."/>
            <person name="Damon W."/>
            <person name="Desjardin D."/>
            <person name="Finy P."/>
            <person name="Geml J."/>
            <person name="Haridas S."/>
            <person name="Hughes K."/>
            <person name="Justo A."/>
            <person name="Karasinski D."/>
            <person name="Kautmanova I."/>
            <person name="Kiss B."/>
            <person name="Kocsube S."/>
            <person name="Kotiranta H."/>
            <person name="LaButti K.M."/>
            <person name="Lechner B.E."/>
            <person name="Liimatainen K."/>
            <person name="Lipzen A."/>
            <person name="Lukacs Z."/>
            <person name="Mihaltcheva S."/>
            <person name="Morgado L.N."/>
            <person name="Niskanen T."/>
            <person name="Noordeloos M.E."/>
            <person name="Ohm R.A."/>
            <person name="Ortiz-Santana B."/>
            <person name="Ovrebo C."/>
            <person name="Racz N."/>
            <person name="Riley R."/>
            <person name="Savchenko A."/>
            <person name="Shiryaev A."/>
            <person name="Soop K."/>
            <person name="Spirin V."/>
            <person name="Szebenyi C."/>
            <person name="Tomsovsky M."/>
            <person name="Tulloss R.E."/>
            <person name="Uehling J."/>
            <person name="Grigoriev I.V."/>
            <person name="Vagvolgyi C."/>
            <person name="Papp T."/>
            <person name="Martin F.M."/>
            <person name="Miettinen O."/>
            <person name="Hibbett D.S."/>
            <person name="Nagy L.G."/>
        </authorList>
    </citation>
    <scope>NUCLEOTIDE SEQUENCE [LARGE SCALE GENOMIC DNA]</scope>
    <source>
        <strain evidence="2 3">HHB13444</strain>
    </source>
</reference>
<proteinExistence type="predicted"/>